<evidence type="ECO:0008006" key="3">
    <source>
        <dbReference type="Google" id="ProtNLM"/>
    </source>
</evidence>
<dbReference type="OrthoDB" id="7593450at2"/>
<dbReference type="GeneID" id="97668461"/>
<accession>A0A0M6ZU05</accession>
<dbReference type="RefSeq" id="WP_055115590.1">
    <property type="nucleotide sequence ID" value="NZ_CANKXR010000002.1"/>
</dbReference>
<evidence type="ECO:0000313" key="2">
    <source>
        <dbReference type="Proteomes" id="UP000049983"/>
    </source>
</evidence>
<reference evidence="2" key="1">
    <citation type="submission" date="2015-07" db="EMBL/GenBank/DDBJ databases">
        <authorList>
            <person name="Rodrigo-Torres Lidia"/>
            <person name="Arahal R.David."/>
        </authorList>
    </citation>
    <scope>NUCLEOTIDE SEQUENCE [LARGE SCALE GENOMIC DNA]</scope>
    <source>
        <strain evidence="2">CECT 5096</strain>
    </source>
</reference>
<evidence type="ECO:0000313" key="1">
    <source>
        <dbReference type="EMBL" id="CTQ66269.1"/>
    </source>
</evidence>
<dbReference type="Gene3D" id="1.25.40.10">
    <property type="entry name" value="Tetratricopeptide repeat domain"/>
    <property type="match status" value="1"/>
</dbReference>
<dbReference type="Pfam" id="PF06041">
    <property type="entry name" value="DUF924"/>
    <property type="match status" value="1"/>
</dbReference>
<name>A0A0M6ZU05_9HYPH</name>
<dbReference type="InterPro" id="IPR010323">
    <property type="entry name" value="DUF924"/>
</dbReference>
<dbReference type="Proteomes" id="UP000049983">
    <property type="component" value="Unassembled WGS sequence"/>
</dbReference>
<protein>
    <recommendedName>
        <fullName evidence="3">DUF924 domain-containing protein</fullName>
    </recommendedName>
</protein>
<dbReference type="Gene3D" id="1.20.58.320">
    <property type="entry name" value="TPR-like"/>
    <property type="match status" value="1"/>
</dbReference>
<proteinExistence type="predicted"/>
<keyword evidence="2" id="KW-1185">Reference proteome</keyword>
<dbReference type="InterPro" id="IPR011990">
    <property type="entry name" value="TPR-like_helical_dom_sf"/>
</dbReference>
<gene>
    <name evidence="1" type="ORF">LA5096_01027</name>
</gene>
<sequence>MSDKTITPLDVLDFWWQAGPSKWFSGDAKFDVKCRDRFQNALEAAKTGALDHWRETADGSLALLLLLDQMSRNIYRGTPEAFSSDPMAVSVATEAMEKGFDRAFPKEARGFFYLPFEHSEDMAHQEKAVDLGRLLGDKEFYHYALIHMDVIRRFGRFPHRNKILGRESTPDEDAFLKDGGFSA</sequence>
<dbReference type="SUPFAM" id="SSF48452">
    <property type="entry name" value="TPR-like"/>
    <property type="match status" value="1"/>
</dbReference>
<dbReference type="AlphaFoldDB" id="A0A0M6ZU05"/>
<organism evidence="1 2">
    <name type="scientific">Roseibium album</name>
    <dbReference type="NCBI Taxonomy" id="311410"/>
    <lineage>
        <taxon>Bacteria</taxon>
        <taxon>Pseudomonadati</taxon>
        <taxon>Pseudomonadota</taxon>
        <taxon>Alphaproteobacteria</taxon>
        <taxon>Hyphomicrobiales</taxon>
        <taxon>Stappiaceae</taxon>
        <taxon>Roseibium</taxon>
    </lineage>
</organism>
<dbReference type="EMBL" id="CXWC01000002">
    <property type="protein sequence ID" value="CTQ66269.1"/>
    <property type="molecule type" value="Genomic_DNA"/>
</dbReference>
<dbReference type="STRING" id="311410.LA5095_02171"/>